<keyword evidence="2" id="KW-1015">Disulfide bond</keyword>
<feature type="compositionally biased region" description="Polar residues" evidence="3">
    <location>
        <begin position="245"/>
        <end position="265"/>
    </location>
</feature>
<evidence type="ECO:0000256" key="1">
    <source>
        <dbReference type="ARBA" id="ARBA00022669"/>
    </source>
</evidence>
<evidence type="ECO:0000313" key="6">
    <source>
        <dbReference type="Proteomes" id="UP000320475"/>
    </source>
</evidence>
<dbReference type="Proteomes" id="UP000320475">
    <property type="component" value="Unassembled WGS sequence"/>
</dbReference>
<evidence type="ECO:0000256" key="3">
    <source>
        <dbReference type="SAM" id="MobiDB-lite"/>
    </source>
</evidence>
<feature type="disulfide bond" evidence="2">
    <location>
        <begin position="174"/>
        <end position="188"/>
    </location>
</feature>
<dbReference type="PROSITE" id="PS00026">
    <property type="entry name" value="CHIT_BIND_I_1"/>
    <property type="match status" value="1"/>
</dbReference>
<dbReference type="AlphaFoldDB" id="A0A507CLI5"/>
<dbReference type="PROSITE" id="PS50941">
    <property type="entry name" value="CHIT_BIND_I_2"/>
    <property type="match status" value="1"/>
</dbReference>
<dbReference type="InterPro" id="IPR048958">
    <property type="entry name" value="Polysacc_lyase_14"/>
</dbReference>
<dbReference type="InterPro" id="IPR036861">
    <property type="entry name" value="Endochitinase-like_sf"/>
</dbReference>
<gene>
    <name evidence="5" type="ORF">SeLEV6574_g07245</name>
</gene>
<organism evidence="5 6">
    <name type="scientific">Synchytrium endobioticum</name>
    <dbReference type="NCBI Taxonomy" id="286115"/>
    <lineage>
        <taxon>Eukaryota</taxon>
        <taxon>Fungi</taxon>
        <taxon>Fungi incertae sedis</taxon>
        <taxon>Chytridiomycota</taxon>
        <taxon>Chytridiomycota incertae sedis</taxon>
        <taxon>Chytridiomycetes</taxon>
        <taxon>Synchytriales</taxon>
        <taxon>Synchytriaceae</taxon>
        <taxon>Synchytrium</taxon>
    </lineage>
</organism>
<evidence type="ECO:0000313" key="5">
    <source>
        <dbReference type="EMBL" id="TPX39394.1"/>
    </source>
</evidence>
<comment type="caution">
    <text evidence="2">Lacks conserved residue(s) required for the propagation of feature annotation.</text>
</comment>
<feature type="domain" description="Chitin-binding type-1" evidence="4">
    <location>
        <begin position="159"/>
        <end position="201"/>
    </location>
</feature>
<protein>
    <recommendedName>
        <fullName evidence="4">Chitin-binding type-1 domain-containing protein</fullName>
    </recommendedName>
</protein>
<dbReference type="CDD" id="cd00035">
    <property type="entry name" value="ChtBD1"/>
    <property type="match status" value="1"/>
</dbReference>
<proteinExistence type="predicted"/>
<keyword evidence="1 2" id="KW-0147">Chitin-binding</keyword>
<dbReference type="Gene3D" id="2.60.120.200">
    <property type="match status" value="1"/>
</dbReference>
<feature type="disulfide bond" evidence="2">
    <location>
        <begin position="169"/>
        <end position="181"/>
    </location>
</feature>
<accession>A0A507CLI5</accession>
<dbReference type="PANTHER" id="PTHR40124:SF1">
    <property type="entry name" value="DISAGGREGATASE RELATED REPEAT PROTEIN"/>
    <property type="match status" value="1"/>
</dbReference>
<dbReference type="VEuPathDB" id="FungiDB:SeMB42_g06617"/>
<evidence type="ECO:0000256" key="2">
    <source>
        <dbReference type="PROSITE-ProRule" id="PRU00261"/>
    </source>
</evidence>
<dbReference type="OrthoDB" id="10069995at2759"/>
<dbReference type="Pfam" id="PF21294">
    <property type="entry name" value="Polysacc_lyase_14"/>
    <property type="match status" value="1"/>
</dbReference>
<dbReference type="Pfam" id="PF00187">
    <property type="entry name" value="Chitin_bind_1"/>
    <property type="match status" value="1"/>
</dbReference>
<dbReference type="InterPro" id="IPR001002">
    <property type="entry name" value="Chitin-bd_1"/>
</dbReference>
<name>A0A507CLI5_9FUNG</name>
<feature type="compositionally biased region" description="Polar residues" evidence="3">
    <location>
        <begin position="278"/>
        <end position="316"/>
    </location>
</feature>
<reference evidence="5 6" key="1">
    <citation type="journal article" date="2019" name="Sci. Rep.">
        <title>Comparative genomics of chytrid fungi reveal insights into the obligate biotrophic and pathogenic lifestyle of Synchytrium endobioticum.</title>
        <authorList>
            <person name="van de Vossenberg B.T.L.H."/>
            <person name="Warris S."/>
            <person name="Nguyen H.D.T."/>
            <person name="van Gent-Pelzer M.P.E."/>
            <person name="Joly D.L."/>
            <person name="van de Geest H.C."/>
            <person name="Bonants P.J.M."/>
            <person name="Smith D.S."/>
            <person name="Levesque C.A."/>
            <person name="van der Lee T.A.J."/>
        </authorList>
    </citation>
    <scope>NUCLEOTIDE SEQUENCE [LARGE SCALE GENOMIC DNA]</scope>
    <source>
        <strain evidence="5 6">LEV6574</strain>
    </source>
</reference>
<dbReference type="Gene3D" id="3.30.60.10">
    <property type="entry name" value="Endochitinase-like"/>
    <property type="match status" value="1"/>
</dbReference>
<dbReference type="PANTHER" id="PTHR40124">
    <property type="match status" value="1"/>
</dbReference>
<dbReference type="EMBL" id="QEAM01000488">
    <property type="protein sequence ID" value="TPX39394.1"/>
    <property type="molecule type" value="Genomic_DNA"/>
</dbReference>
<sequence length="615" mass="66247">MTIKRPYRKMNLAISILITTLLASLHTAIAYRCIERYALTVTTDAQAFGATAQFDECMHFPNGMALQFQSGSLQDLKLPIVISSATCDGNELMQFADLSHNAHKTAYGTYDLLIPLNHSVYVKKIQLRAQKVDATRLYLDKIFIVQCTPAFHLQKRASEGSCGPEIGSCPFGYCCSTYGYCGTTRAYCGAGCQANHGNCTVVTIQTSPTVRSSASTANLSPSTSVTFSRSSSITRSISIKPSPFASPTPSQITSNLPSSSPATEASSIISSRSPPPAVQNSATRYSTITAPRSTSLTRRPTGANPSPSKTIKTPTSWDNSEAAFPTLGASCSSTCGSPQIQCIDSICQRYWTQPLWTSTTLTDKIMLEGWNVTKYAYDAGRSVTTDPAGGSELVMRVPYPAGSRNPAHEPIGGTGFYASPLGDMTGMTHVVMQFDVYFPAEYNFVKGGKLPGGIGGHSGCSGSATATDCYSTRHMWRTNGLGEVYLYIYQPGQLPGFCSENNTICIPTDGISVGRGSFKLATGVWNTIKQIVTLNSFDSKGNPVPDGTVRIYHSANGAPLPSKPEIDKKAVIFRLTPDMHPVGIDFETFFGGSDDTWSSPTLQYSYFRRVSLSAY</sequence>
<dbReference type="InterPro" id="IPR018371">
    <property type="entry name" value="Chitin-binding_1_CS"/>
</dbReference>
<evidence type="ECO:0000259" key="4">
    <source>
        <dbReference type="PROSITE" id="PS50941"/>
    </source>
</evidence>
<dbReference type="SMART" id="SM00270">
    <property type="entry name" value="ChtBD1"/>
    <property type="match status" value="1"/>
</dbReference>
<dbReference type="GO" id="GO:0008061">
    <property type="term" value="F:chitin binding"/>
    <property type="evidence" value="ECO:0007669"/>
    <property type="project" value="UniProtKB-UniRule"/>
</dbReference>
<feature type="region of interest" description="Disordered" evidence="3">
    <location>
        <begin position="238"/>
        <end position="316"/>
    </location>
</feature>
<comment type="caution">
    <text evidence="5">The sequence shown here is derived from an EMBL/GenBank/DDBJ whole genome shotgun (WGS) entry which is preliminary data.</text>
</comment>
<dbReference type="SUPFAM" id="SSF57016">
    <property type="entry name" value="Plant lectins/antimicrobial peptides"/>
    <property type="match status" value="1"/>
</dbReference>